<dbReference type="Proteomes" id="UP000649753">
    <property type="component" value="Unassembled WGS sequence"/>
</dbReference>
<accession>A0A927QZ86</accession>
<feature type="transmembrane region" description="Helical" evidence="2">
    <location>
        <begin position="138"/>
        <end position="155"/>
    </location>
</feature>
<proteinExistence type="predicted"/>
<evidence type="ECO:0000256" key="2">
    <source>
        <dbReference type="SAM" id="Phobius"/>
    </source>
</evidence>
<feature type="compositionally biased region" description="Polar residues" evidence="1">
    <location>
        <begin position="1"/>
        <end position="11"/>
    </location>
</feature>
<feature type="compositionally biased region" description="Low complexity" evidence="1">
    <location>
        <begin position="363"/>
        <end position="375"/>
    </location>
</feature>
<gene>
    <name evidence="3" type="ORF">H4W31_002971</name>
</gene>
<keyword evidence="2" id="KW-1133">Transmembrane helix</keyword>
<keyword evidence="2" id="KW-0472">Membrane</keyword>
<feature type="compositionally biased region" description="Acidic residues" evidence="1">
    <location>
        <begin position="346"/>
        <end position="362"/>
    </location>
</feature>
<feature type="region of interest" description="Disordered" evidence="1">
    <location>
        <begin position="318"/>
        <end position="433"/>
    </location>
</feature>
<evidence type="ECO:0000313" key="4">
    <source>
        <dbReference type="Proteomes" id="UP000649753"/>
    </source>
</evidence>
<evidence type="ECO:0000256" key="1">
    <source>
        <dbReference type="SAM" id="MobiDB-lite"/>
    </source>
</evidence>
<feature type="compositionally biased region" description="Basic and acidic residues" evidence="1">
    <location>
        <begin position="414"/>
        <end position="426"/>
    </location>
</feature>
<feature type="transmembrane region" description="Helical" evidence="2">
    <location>
        <begin position="243"/>
        <end position="264"/>
    </location>
</feature>
<feature type="transmembrane region" description="Helical" evidence="2">
    <location>
        <begin position="162"/>
        <end position="184"/>
    </location>
</feature>
<keyword evidence="4" id="KW-1185">Reference proteome</keyword>
<feature type="transmembrane region" description="Helical" evidence="2">
    <location>
        <begin position="110"/>
        <end position="132"/>
    </location>
</feature>
<comment type="caution">
    <text evidence="3">The sequence shown here is derived from an EMBL/GenBank/DDBJ whole genome shotgun (WGS) entry which is preliminary data.</text>
</comment>
<feature type="region of interest" description="Disordered" evidence="1">
    <location>
        <begin position="1"/>
        <end position="27"/>
    </location>
</feature>
<organism evidence="3 4">
    <name type="scientific">Plantactinospora soyae</name>
    <dbReference type="NCBI Taxonomy" id="1544732"/>
    <lineage>
        <taxon>Bacteria</taxon>
        <taxon>Bacillati</taxon>
        <taxon>Actinomycetota</taxon>
        <taxon>Actinomycetes</taxon>
        <taxon>Micromonosporales</taxon>
        <taxon>Micromonosporaceae</taxon>
        <taxon>Plantactinospora</taxon>
    </lineage>
</organism>
<keyword evidence="2" id="KW-0812">Transmembrane</keyword>
<dbReference type="EMBL" id="JADBEB010000001">
    <property type="protein sequence ID" value="MBE1487333.1"/>
    <property type="molecule type" value="Genomic_DNA"/>
</dbReference>
<name>A0A927QZ86_9ACTN</name>
<feature type="transmembrane region" description="Helical" evidence="2">
    <location>
        <begin position="208"/>
        <end position="231"/>
    </location>
</feature>
<evidence type="ECO:0000313" key="3">
    <source>
        <dbReference type="EMBL" id="MBE1487333.1"/>
    </source>
</evidence>
<feature type="transmembrane region" description="Helical" evidence="2">
    <location>
        <begin position="75"/>
        <end position="98"/>
    </location>
</feature>
<feature type="transmembrane region" description="Helical" evidence="2">
    <location>
        <begin position="294"/>
        <end position="312"/>
    </location>
</feature>
<dbReference type="RefSeq" id="WP_225945530.1">
    <property type="nucleotide sequence ID" value="NZ_JADBEB010000001.1"/>
</dbReference>
<protein>
    <submittedName>
        <fullName evidence="3">MFS family permease</fullName>
    </submittedName>
</protein>
<feature type="transmembrane region" description="Helical" evidence="2">
    <location>
        <begin position="37"/>
        <end position="55"/>
    </location>
</feature>
<dbReference type="AlphaFoldDB" id="A0A927QZ86"/>
<sequence length="433" mass="43444">MMTKESGTTAISDRDQPVDLESPPAATAPLPPAAPGAVVLALLSLGWLAAMLWSAKAEISSSGVDSMAIASAAYALPGVISASLVSGAAVSLALANLLTRFGVRRTTPRFAAALAAGLATGLLSVLALRLSYGDGSTIMIIAGSIAAAATVGGIAGGLRSTLVVGAIVAAMLAVFAVGFALSYFKNPVLSFYGASATDPERYENAMNLFRWTGSLAGGLAAGLLAFGYLRIAGRVTPATPPRWPGYMIAGAGAGLLLLTAEVITRTAGAEMLRMASAISEIDRSGQDSLGGSRLSHAMVVLFVGALVATIGFGRTLRPAEESATGGEPELRDRDQDGMPDDRPADDGIDADTDTDTGAEADADTGAGAAAAAAAAADEDRTRMPTTTADEIRASKTGEPTAVDGGGTEGAGRAEAGEDHEPADRPEPVAGAGR</sequence>
<reference evidence="3" key="1">
    <citation type="submission" date="2020-10" db="EMBL/GenBank/DDBJ databases">
        <title>Sequencing the genomes of 1000 actinobacteria strains.</title>
        <authorList>
            <person name="Klenk H.-P."/>
        </authorList>
    </citation>
    <scope>NUCLEOTIDE SEQUENCE</scope>
    <source>
        <strain evidence="3">DSM 46832</strain>
    </source>
</reference>
<feature type="compositionally biased region" description="Basic and acidic residues" evidence="1">
    <location>
        <begin position="328"/>
        <end position="345"/>
    </location>
</feature>